<name>W9NH33_FUSOX</name>
<evidence type="ECO:0000313" key="1">
    <source>
        <dbReference type="EMBL" id="EXA31994.1"/>
    </source>
</evidence>
<organism evidence="1">
    <name type="scientific">Fusarium oxysporum f. sp. pisi HDV247</name>
    <dbReference type="NCBI Taxonomy" id="1080344"/>
    <lineage>
        <taxon>Eukaryota</taxon>
        <taxon>Fungi</taxon>
        <taxon>Dikarya</taxon>
        <taxon>Ascomycota</taxon>
        <taxon>Pezizomycotina</taxon>
        <taxon>Sordariomycetes</taxon>
        <taxon>Hypocreomycetidae</taxon>
        <taxon>Hypocreales</taxon>
        <taxon>Nectriaceae</taxon>
        <taxon>Fusarium</taxon>
        <taxon>Fusarium oxysporum species complex</taxon>
    </lineage>
</organism>
<dbReference type="AlphaFoldDB" id="W9NH33"/>
<sequence>MTQRCARGQRSLSVLLNINAAGGEASKAES</sequence>
<protein>
    <submittedName>
        <fullName evidence="1">Uncharacterized protein</fullName>
    </submittedName>
</protein>
<dbReference type="Proteomes" id="UP000030751">
    <property type="component" value="Unassembled WGS sequence"/>
</dbReference>
<dbReference type="EMBL" id="JH651003">
    <property type="protein sequence ID" value="EXA31994.1"/>
    <property type="molecule type" value="Genomic_DNA"/>
</dbReference>
<reference evidence="1" key="2">
    <citation type="submission" date="2012-05" db="EMBL/GenBank/DDBJ databases">
        <title>Annotation of the Genome Sequence of Fusarium oxysporum HDV247.</title>
        <authorList>
            <consortium name="The Broad Institute Genomics Platform"/>
            <person name="Ma L.-J."/>
            <person name="Corby-Kistler H."/>
            <person name="Broz K."/>
            <person name="Gale L.R."/>
            <person name="Jonkers W."/>
            <person name="O'Donnell K."/>
            <person name="Ploetz R."/>
            <person name="Steinberg C."/>
            <person name="Schwartz D.C."/>
            <person name="VanEtten H."/>
            <person name="Zhou S."/>
            <person name="Young S.K."/>
            <person name="Zeng Q."/>
            <person name="Gargeya S."/>
            <person name="Fitzgerald M."/>
            <person name="Abouelleil A."/>
            <person name="Alvarado L."/>
            <person name="Chapman S.B."/>
            <person name="Gainer-Dewar J."/>
            <person name="Goldberg J."/>
            <person name="Griggs A."/>
            <person name="Gujja S."/>
            <person name="Hansen M."/>
            <person name="Howarth C."/>
            <person name="Imamovic A."/>
            <person name="Ireland A."/>
            <person name="Larimer J."/>
            <person name="McCowan C."/>
            <person name="Murphy C."/>
            <person name="Pearson M."/>
            <person name="Poon T.W."/>
            <person name="Priest M."/>
            <person name="Roberts A."/>
            <person name="Saif S."/>
            <person name="Shea T."/>
            <person name="Sykes S."/>
            <person name="Wortman J."/>
            <person name="Nusbaum C."/>
            <person name="Birren B."/>
        </authorList>
    </citation>
    <scope>NUCLEOTIDE SEQUENCE</scope>
    <source>
        <strain evidence="1">HDV247</strain>
    </source>
</reference>
<reference evidence="1" key="1">
    <citation type="submission" date="2011-10" db="EMBL/GenBank/DDBJ databases">
        <title>The Genome Sequence of Fusarium oxysporum HDV247.</title>
        <authorList>
            <consortium name="The Broad Institute Genome Sequencing Platform"/>
            <person name="Ma L.-J."/>
            <person name="Gale L.R."/>
            <person name="Schwartz D.C."/>
            <person name="Zhou S."/>
            <person name="Corby-Kistler H."/>
            <person name="Young S.K."/>
            <person name="Zeng Q."/>
            <person name="Gargeya S."/>
            <person name="Fitzgerald M."/>
            <person name="Haas B."/>
            <person name="Abouelleil A."/>
            <person name="Alvarado L."/>
            <person name="Arachchi H.M."/>
            <person name="Berlin A."/>
            <person name="Brown A."/>
            <person name="Chapman S.B."/>
            <person name="Chen Z."/>
            <person name="Dunbar C."/>
            <person name="Freedman E."/>
            <person name="Gearin G."/>
            <person name="Goldberg J."/>
            <person name="Griggs A."/>
            <person name="Gujja S."/>
            <person name="Heiman D."/>
            <person name="Howarth C."/>
            <person name="Larson L."/>
            <person name="Lui A."/>
            <person name="MacDonald P.J.P."/>
            <person name="Montmayeur A."/>
            <person name="Murphy C."/>
            <person name="Neiman D."/>
            <person name="Pearson M."/>
            <person name="Priest M."/>
            <person name="Roberts A."/>
            <person name="Saif S."/>
            <person name="Shea T."/>
            <person name="Shenoy N."/>
            <person name="Sisk P."/>
            <person name="Stolte C."/>
            <person name="Sykes S."/>
            <person name="Wortman J."/>
            <person name="Nusbaum C."/>
            <person name="Birren B."/>
        </authorList>
    </citation>
    <scope>NUCLEOTIDE SEQUENCE [LARGE SCALE GENOMIC DNA]</scope>
    <source>
        <strain evidence="1">HDV247</strain>
    </source>
</reference>
<dbReference type="HOGENOM" id="CLU_3406410_0_0_1"/>
<gene>
    <name evidence="1" type="ORF">FOVG_16761</name>
</gene>
<proteinExistence type="predicted"/>
<accession>W9NH33</accession>